<proteinExistence type="predicted"/>
<comment type="caution">
    <text evidence="1">The sequence shown here is derived from an EMBL/GenBank/DDBJ whole genome shotgun (WGS) entry which is preliminary data.</text>
</comment>
<dbReference type="Proteomes" id="UP001630127">
    <property type="component" value="Unassembled WGS sequence"/>
</dbReference>
<organism evidence="1 2">
    <name type="scientific">Cinchona calisaya</name>
    <dbReference type="NCBI Taxonomy" id="153742"/>
    <lineage>
        <taxon>Eukaryota</taxon>
        <taxon>Viridiplantae</taxon>
        <taxon>Streptophyta</taxon>
        <taxon>Embryophyta</taxon>
        <taxon>Tracheophyta</taxon>
        <taxon>Spermatophyta</taxon>
        <taxon>Magnoliopsida</taxon>
        <taxon>eudicotyledons</taxon>
        <taxon>Gunneridae</taxon>
        <taxon>Pentapetalae</taxon>
        <taxon>asterids</taxon>
        <taxon>lamiids</taxon>
        <taxon>Gentianales</taxon>
        <taxon>Rubiaceae</taxon>
        <taxon>Cinchonoideae</taxon>
        <taxon>Cinchoneae</taxon>
        <taxon>Cinchona</taxon>
    </lineage>
</organism>
<accession>A0ABD3A7W8</accession>
<dbReference type="EMBL" id="JBJUIK010000005">
    <property type="protein sequence ID" value="KAL3527866.1"/>
    <property type="molecule type" value="Genomic_DNA"/>
</dbReference>
<evidence type="ECO:0000313" key="2">
    <source>
        <dbReference type="Proteomes" id="UP001630127"/>
    </source>
</evidence>
<dbReference type="AlphaFoldDB" id="A0ABD3A7W8"/>
<name>A0ABD3A7W8_9GENT</name>
<evidence type="ECO:0000313" key="1">
    <source>
        <dbReference type="EMBL" id="KAL3527866.1"/>
    </source>
</evidence>
<keyword evidence="2" id="KW-1185">Reference proteome</keyword>
<reference evidence="1 2" key="1">
    <citation type="submission" date="2024-11" db="EMBL/GenBank/DDBJ databases">
        <title>A near-complete genome assembly of Cinchona calisaya.</title>
        <authorList>
            <person name="Lian D.C."/>
            <person name="Zhao X.W."/>
            <person name="Wei L."/>
        </authorList>
    </citation>
    <scope>NUCLEOTIDE SEQUENCE [LARGE SCALE GENOMIC DNA]</scope>
    <source>
        <tissue evidence="1">Nenye</tissue>
    </source>
</reference>
<protein>
    <submittedName>
        <fullName evidence="1">Uncharacterized protein</fullName>
    </submittedName>
</protein>
<gene>
    <name evidence="1" type="ORF">ACH5RR_012522</name>
</gene>
<sequence>MGLSTSTVEIQGIPMTSCIVVCNVKSIGWKEIGWETLVDDVAAPSDETTNDATIPVEEAMPITAVSPLDEAFEDGRDSDGCKSIGIENFSCNVKPDDPEALVTFCVLFPSSTLITLRIHCSLFCAIVELLDAFLSALGWGSDHCFTP</sequence>